<evidence type="ECO:0000256" key="1">
    <source>
        <dbReference type="PROSITE-ProRule" id="PRU00169"/>
    </source>
</evidence>
<feature type="domain" description="Response regulatory" evidence="3">
    <location>
        <begin position="58"/>
        <end position="175"/>
    </location>
</feature>
<sequence length="197" mass="21689">MSMQRGMFPASDLSGVKPAANDDRSAAPAGTLRVSDLMHLSTEMRRMDNADLCPKGLSVLLADSDAASVSYREWVAQMGGNLMVVSEAEPPMQWVLKYADKLDFLLVDSDYIGDVEDTVDFCIQLRRAKPGLKIILISSEVRDDDFTTERMMACDATLKAPFSESRLRQAVAAAQRNNDQGHYSLGSRLGLSEFSDE</sequence>
<dbReference type="GO" id="GO:0000160">
    <property type="term" value="P:phosphorelay signal transduction system"/>
    <property type="evidence" value="ECO:0007669"/>
    <property type="project" value="InterPro"/>
</dbReference>
<dbReference type="SUPFAM" id="SSF52172">
    <property type="entry name" value="CheY-like"/>
    <property type="match status" value="1"/>
</dbReference>
<feature type="modified residue" description="4-aspartylphosphate" evidence="1">
    <location>
        <position position="108"/>
    </location>
</feature>
<dbReference type="AlphaFoldDB" id="A0A5A9Z5G4"/>
<name>A0A5A9Z5G4_9RHOB</name>
<evidence type="ECO:0000256" key="2">
    <source>
        <dbReference type="SAM" id="MobiDB-lite"/>
    </source>
</evidence>
<reference evidence="4 5" key="1">
    <citation type="submission" date="2019-07" db="EMBL/GenBank/DDBJ databases">
        <title>Aquicoccus porphyridii gen. nov., sp. nov., isolated from a small marine red alga, Porphyridium marinum.</title>
        <authorList>
            <person name="Liu L."/>
        </authorList>
    </citation>
    <scope>NUCLEOTIDE SEQUENCE [LARGE SCALE GENOMIC DNA]</scope>
    <source>
        <strain evidence="4 5">L1 8-17</strain>
    </source>
</reference>
<evidence type="ECO:0000313" key="5">
    <source>
        <dbReference type="Proteomes" id="UP000325291"/>
    </source>
</evidence>
<dbReference type="InterPro" id="IPR011006">
    <property type="entry name" value="CheY-like_superfamily"/>
</dbReference>
<evidence type="ECO:0000313" key="4">
    <source>
        <dbReference type="EMBL" id="KAA0912249.1"/>
    </source>
</evidence>
<keyword evidence="5" id="KW-1185">Reference proteome</keyword>
<proteinExistence type="predicted"/>
<organism evidence="4 5">
    <name type="scientific">Aquicoccus porphyridii</name>
    <dbReference type="NCBI Taxonomy" id="1852029"/>
    <lineage>
        <taxon>Bacteria</taxon>
        <taxon>Pseudomonadati</taxon>
        <taxon>Pseudomonadota</taxon>
        <taxon>Alphaproteobacteria</taxon>
        <taxon>Rhodobacterales</taxon>
        <taxon>Paracoccaceae</taxon>
        <taxon>Aquicoccus</taxon>
    </lineage>
</organism>
<dbReference type="InterPro" id="IPR001789">
    <property type="entry name" value="Sig_transdc_resp-reg_receiver"/>
</dbReference>
<dbReference type="Proteomes" id="UP000325291">
    <property type="component" value="Unassembled WGS sequence"/>
</dbReference>
<protein>
    <submittedName>
        <fullName evidence="4">Response regulator</fullName>
    </submittedName>
</protein>
<dbReference type="RefSeq" id="WP_146611054.1">
    <property type="nucleotide sequence ID" value="NZ_JASHJG010000023.1"/>
</dbReference>
<dbReference type="Gene3D" id="3.40.50.2300">
    <property type="match status" value="1"/>
</dbReference>
<feature type="region of interest" description="Disordered" evidence="2">
    <location>
        <begin position="1"/>
        <end position="26"/>
    </location>
</feature>
<gene>
    <name evidence="4" type="ORF">FLO80_16710</name>
</gene>
<accession>A0A5A9Z5G4</accession>
<dbReference type="PROSITE" id="PS50110">
    <property type="entry name" value="RESPONSE_REGULATORY"/>
    <property type="match status" value="1"/>
</dbReference>
<evidence type="ECO:0000259" key="3">
    <source>
        <dbReference type="PROSITE" id="PS50110"/>
    </source>
</evidence>
<comment type="caution">
    <text evidence="4">The sequence shown here is derived from an EMBL/GenBank/DDBJ whole genome shotgun (WGS) entry which is preliminary data.</text>
</comment>
<dbReference type="EMBL" id="VINQ01000015">
    <property type="protein sequence ID" value="KAA0912249.1"/>
    <property type="molecule type" value="Genomic_DNA"/>
</dbReference>
<keyword evidence="1" id="KW-0597">Phosphoprotein</keyword>